<keyword evidence="3" id="KW-1185">Reference proteome</keyword>
<name>A0A370HR03_9HYPH</name>
<dbReference type="Proteomes" id="UP000254925">
    <property type="component" value="Unassembled WGS sequence"/>
</dbReference>
<evidence type="ECO:0000256" key="1">
    <source>
        <dbReference type="SAM" id="MobiDB-lite"/>
    </source>
</evidence>
<proteinExistence type="predicted"/>
<evidence type="ECO:0000313" key="3">
    <source>
        <dbReference type="Proteomes" id="UP000254925"/>
    </source>
</evidence>
<evidence type="ECO:0000313" key="2">
    <source>
        <dbReference type="EMBL" id="RDI60976.1"/>
    </source>
</evidence>
<reference evidence="2 3" key="1">
    <citation type="submission" date="2018-07" db="EMBL/GenBank/DDBJ databases">
        <title>Genomic Encyclopedia of Type Strains, Phase IV (KMG-IV): sequencing the most valuable type-strain genomes for metagenomic binning, comparative biology and taxonomic classification.</title>
        <authorList>
            <person name="Goeker M."/>
        </authorList>
    </citation>
    <scope>NUCLEOTIDE SEQUENCE [LARGE SCALE GENOMIC DNA]</scope>
    <source>
        <strain evidence="2 3">DSM 14364</strain>
    </source>
</reference>
<organism evidence="2 3">
    <name type="scientific">Microvirga subterranea</name>
    <dbReference type="NCBI Taxonomy" id="186651"/>
    <lineage>
        <taxon>Bacteria</taxon>
        <taxon>Pseudomonadati</taxon>
        <taxon>Pseudomonadota</taxon>
        <taxon>Alphaproteobacteria</taxon>
        <taxon>Hyphomicrobiales</taxon>
        <taxon>Methylobacteriaceae</taxon>
        <taxon>Microvirga</taxon>
    </lineage>
</organism>
<feature type="region of interest" description="Disordered" evidence="1">
    <location>
        <begin position="8"/>
        <end position="47"/>
    </location>
</feature>
<dbReference type="RefSeq" id="WP_114769167.1">
    <property type="nucleotide sequence ID" value="NZ_QQBB01000002.1"/>
</dbReference>
<sequence length="81" mass="8076">MRLIHLIMPGMGSDSLPSESEPFGNSEFETGAADRPGATRADASAKDGALGCSGCQDLGYCRRDLGAEELGAACAAAGVGG</sequence>
<gene>
    <name evidence="2" type="ORF">DES45_102366</name>
</gene>
<dbReference type="EMBL" id="QQBB01000002">
    <property type="protein sequence ID" value="RDI60976.1"/>
    <property type="molecule type" value="Genomic_DNA"/>
</dbReference>
<dbReference type="AlphaFoldDB" id="A0A370HR03"/>
<protein>
    <submittedName>
        <fullName evidence="2">Uncharacterized protein</fullName>
    </submittedName>
</protein>
<accession>A0A370HR03</accession>
<comment type="caution">
    <text evidence="2">The sequence shown here is derived from an EMBL/GenBank/DDBJ whole genome shotgun (WGS) entry which is preliminary data.</text>
</comment>